<dbReference type="STRING" id="1423773.FD30_GL000363"/>
<feature type="binding site" evidence="7">
    <location>
        <position position="148"/>
    </location>
    <ligand>
        <name>Zn(2+)</name>
        <dbReference type="ChEBI" id="CHEBI:29105"/>
    </ligand>
</feature>
<dbReference type="GO" id="GO:1900376">
    <property type="term" value="P:regulation of secondary metabolite biosynthetic process"/>
    <property type="evidence" value="ECO:0007669"/>
    <property type="project" value="TreeGrafter"/>
</dbReference>
<feature type="binding site" evidence="7">
    <location>
        <position position="145"/>
    </location>
    <ligand>
        <name>Zn(2+)</name>
        <dbReference type="ChEBI" id="CHEBI:29105"/>
    </ligand>
</feature>
<dbReference type="PANTHER" id="PTHR33202">
    <property type="entry name" value="ZINC UPTAKE REGULATION PROTEIN"/>
    <property type="match status" value="1"/>
</dbReference>
<comment type="caution">
    <text evidence="8">The sequence shown here is derived from an EMBL/GenBank/DDBJ whole genome shotgun (WGS) entry which is preliminary data.</text>
</comment>
<dbReference type="Gene3D" id="1.10.10.10">
    <property type="entry name" value="Winged helix-like DNA-binding domain superfamily/Winged helix DNA-binding domain"/>
    <property type="match status" value="1"/>
</dbReference>
<dbReference type="GO" id="GO:0008270">
    <property type="term" value="F:zinc ion binding"/>
    <property type="evidence" value="ECO:0007669"/>
    <property type="project" value="TreeGrafter"/>
</dbReference>
<dbReference type="EMBL" id="AZDT01000058">
    <property type="protein sequence ID" value="KRK73526.1"/>
    <property type="molecule type" value="Genomic_DNA"/>
</dbReference>
<reference evidence="8 9" key="1">
    <citation type="journal article" date="2015" name="Genome Announc.">
        <title>Expanding the biotechnology potential of lactobacilli through comparative genomics of 213 strains and associated genera.</title>
        <authorList>
            <person name="Sun Z."/>
            <person name="Harris H.M."/>
            <person name="McCann A."/>
            <person name="Guo C."/>
            <person name="Argimon S."/>
            <person name="Zhang W."/>
            <person name="Yang X."/>
            <person name="Jeffery I.B."/>
            <person name="Cooney J.C."/>
            <person name="Kagawa T.F."/>
            <person name="Liu W."/>
            <person name="Song Y."/>
            <person name="Salvetti E."/>
            <person name="Wrobel A."/>
            <person name="Rasinkangas P."/>
            <person name="Parkhill J."/>
            <person name="Rea M.C."/>
            <person name="O'Sullivan O."/>
            <person name="Ritari J."/>
            <person name="Douillard F.P."/>
            <person name="Paul Ross R."/>
            <person name="Yang R."/>
            <person name="Briner A.E."/>
            <person name="Felis G.E."/>
            <person name="de Vos W.M."/>
            <person name="Barrangou R."/>
            <person name="Klaenhammer T.R."/>
            <person name="Caufield P.W."/>
            <person name="Cui Y."/>
            <person name="Zhang H."/>
            <person name="O'Toole P.W."/>
        </authorList>
    </citation>
    <scope>NUCLEOTIDE SEQUENCE [LARGE SCALE GENOMIC DNA]</scope>
    <source>
        <strain evidence="8 9">DSM 19117</strain>
    </source>
</reference>
<dbReference type="OrthoDB" id="8659436at2"/>
<dbReference type="PATRIC" id="fig|1423773.3.peg.371"/>
<evidence type="ECO:0000256" key="4">
    <source>
        <dbReference type="ARBA" id="ARBA00023015"/>
    </source>
</evidence>
<feature type="binding site" evidence="7">
    <location>
        <position position="104"/>
    </location>
    <ligand>
        <name>Zn(2+)</name>
        <dbReference type="ChEBI" id="CHEBI:29105"/>
    </ligand>
</feature>
<feature type="binding site" evidence="7">
    <location>
        <position position="101"/>
    </location>
    <ligand>
        <name>Zn(2+)</name>
        <dbReference type="ChEBI" id="CHEBI:29105"/>
    </ligand>
</feature>
<sequence>MAQSESSNQLLAHALATLKDHHIRVTPQRQIILTYLVTHHNHPSVETIYTALTAEFPNLSMATIYNTLNLLVDLGIVIELPNDTGGIRYDFYGRPHYHVICENCGKITDVFAPDFGQIEQQLNQEASAQTGYLITSNHVEVYGLCPECQQKLHIDPVRKQWSQTKPQPTVDPQ</sequence>
<dbReference type="PANTHER" id="PTHR33202:SF8">
    <property type="entry name" value="PEROXIDE-RESPONSIVE REPRESSOR PERR"/>
    <property type="match status" value="1"/>
</dbReference>
<comment type="similarity">
    <text evidence="1">Belongs to the Fur family.</text>
</comment>
<dbReference type="Pfam" id="PF01475">
    <property type="entry name" value="FUR"/>
    <property type="match status" value="1"/>
</dbReference>
<dbReference type="GO" id="GO:0045892">
    <property type="term" value="P:negative regulation of DNA-templated transcription"/>
    <property type="evidence" value="ECO:0007669"/>
    <property type="project" value="TreeGrafter"/>
</dbReference>
<dbReference type="GeneID" id="84783625"/>
<keyword evidence="6" id="KW-0804">Transcription</keyword>
<dbReference type="InterPro" id="IPR002481">
    <property type="entry name" value="FUR"/>
</dbReference>
<dbReference type="InterPro" id="IPR036388">
    <property type="entry name" value="WH-like_DNA-bd_sf"/>
</dbReference>
<dbReference type="Proteomes" id="UP000051162">
    <property type="component" value="Unassembled WGS sequence"/>
</dbReference>
<evidence type="ECO:0000256" key="7">
    <source>
        <dbReference type="PIRSR" id="PIRSR602481-1"/>
    </source>
</evidence>
<keyword evidence="3 7" id="KW-0862">Zinc</keyword>
<dbReference type="CDD" id="cd07153">
    <property type="entry name" value="Fur_like"/>
    <property type="match status" value="1"/>
</dbReference>
<proteinExistence type="inferred from homology"/>
<dbReference type="GO" id="GO:0000976">
    <property type="term" value="F:transcription cis-regulatory region binding"/>
    <property type="evidence" value="ECO:0007669"/>
    <property type="project" value="TreeGrafter"/>
</dbReference>
<keyword evidence="9" id="KW-1185">Reference proteome</keyword>
<evidence type="ECO:0000313" key="9">
    <source>
        <dbReference type="Proteomes" id="UP000051162"/>
    </source>
</evidence>
<organism evidence="8 9">
    <name type="scientific">Levilactobacillus namurensis DSM 19117</name>
    <dbReference type="NCBI Taxonomy" id="1423773"/>
    <lineage>
        <taxon>Bacteria</taxon>
        <taxon>Bacillati</taxon>
        <taxon>Bacillota</taxon>
        <taxon>Bacilli</taxon>
        <taxon>Lactobacillales</taxon>
        <taxon>Lactobacillaceae</taxon>
        <taxon>Levilactobacillus</taxon>
    </lineage>
</organism>
<dbReference type="RefSeq" id="WP_056944663.1">
    <property type="nucleotide sequence ID" value="NZ_AZDT01000058.1"/>
</dbReference>
<evidence type="ECO:0000256" key="1">
    <source>
        <dbReference type="ARBA" id="ARBA00007957"/>
    </source>
</evidence>
<name>A0A0R1JPZ2_9LACO</name>
<evidence type="ECO:0000256" key="3">
    <source>
        <dbReference type="ARBA" id="ARBA00022833"/>
    </source>
</evidence>
<gene>
    <name evidence="8" type="ORF">FD30_GL000363</name>
</gene>
<dbReference type="InterPro" id="IPR036390">
    <property type="entry name" value="WH_DNA-bd_sf"/>
</dbReference>
<evidence type="ECO:0000256" key="2">
    <source>
        <dbReference type="ARBA" id="ARBA00022491"/>
    </source>
</evidence>
<dbReference type="Gene3D" id="3.30.1490.190">
    <property type="match status" value="1"/>
</dbReference>
<protein>
    <submittedName>
        <fullName evidence="8">Fe2+ Zn2+ uptake regulation protein</fullName>
    </submittedName>
</protein>
<evidence type="ECO:0000313" key="8">
    <source>
        <dbReference type="EMBL" id="KRK73526.1"/>
    </source>
</evidence>
<evidence type="ECO:0000256" key="5">
    <source>
        <dbReference type="ARBA" id="ARBA00023125"/>
    </source>
</evidence>
<comment type="cofactor">
    <cofactor evidence="7">
        <name>Zn(2+)</name>
        <dbReference type="ChEBI" id="CHEBI:29105"/>
    </cofactor>
    <text evidence="7">Binds 1 zinc ion per subunit.</text>
</comment>
<keyword evidence="4" id="KW-0805">Transcription regulation</keyword>
<dbReference type="AlphaFoldDB" id="A0A0R1JPZ2"/>
<keyword evidence="2" id="KW-0678">Repressor</keyword>
<keyword evidence="7" id="KW-0479">Metal-binding</keyword>
<dbReference type="InterPro" id="IPR043135">
    <property type="entry name" value="Fur_C"/>
</dbReference>
<accession>A0A0R1JPZ2</accession>
<evidence type="ECO:0000256" key="6">
    <source>
        <dbReference type="ARBA" id="ARBA00023163"/>
    </source>
</evidence>
<dbReference type="GO" id="GO:0003700">
    <property type="term" value="F:DNA-binding transcription factor activity"/>
    <property type="evidence" value="ECO:0007669"/>
    <property type="project" value="InterPro"/>
</dbReference>
<dbReference type="SUPFAM" id="SSF46785">
    <property type="entry name" value="Winged helix' DNA-binding domain"/>
    <property type="match status" value="1"/>
</dbReference>
<keyword evidence="5" id="KW-0238">DNA-binding</keyword>